<sequence>MRMQPLPSPPCSGWWLEAARLASTSVPYVNTRQRLIRKLVLFAQIEESSPIDISRDEPAFFWYAPQTRNGSGGPHVAAVAAVVAVAAVWYIHGGSRSGRGLRAFTHWCCREGREAGEADLAHIKVRAGCACEDESWSRRRSTLLGSDEDSVGGIRRQSKEADRACSAMESSLPAGLWCLASGVRAALAGVDSWPGPWAYIHQGPLASRSLAPV</sequence>
<organism evidence="1 2">
    <name type="scientific">Purpureocillium lilacinum</name>
    <name type="common">Paecilomyces lilacinus</name>
    <dbReference type="NCBI Taxonomy" id="33203"/>
    <lineage>
        <taxon>Eukaryota</taxon>
        <taxon>Fungi</taxon>
        <taxon>Dikarya</taxon>
        <taxon>Ascomycota</taxon>
        <taxon>Pezizomycotina</taxon>
        <taxon>Sordariomycetes</taxon>
        <taxon>Hypocreomycetidae</taxon>
        <taxon>Hypocreales</taxon>
        <taxon>Ophiocordycipitaceae</taxon>
        <taxon>Purpureocillium</taxon>
    </lineage>
</organism>
<comment type="caution">
    <text evidence="1">The sequence shown here is derived from an EMBL/GenBank/DDBJ whole genome shotgun (WGS) entry which is preliminary data.</text>
</comment>
<evidence type="ECO:0000313" key="2">
    <source>
        <dbReference type="Proteomes" id="UP000078240"/>
    </source>
</evidence>
<accession>A0A179GFF9</accession>
<dbReference type="AlphaFoldDB" id="A0A179GFF9"/>
<dbReference type="EMBL" id="LSBH01000007">
    <property type="protein sequence ID" value="OAQ76190.1"/>
    <property type="molecule type" value="Genomic_DNA"/>
</dbReference>
<proteinExistence type="predicted"/>
<name>A0A179GFF9_PURLI</name>
<protein>
    <submittedName>
        <fullName evidence="1">Uncharacterized protein</fullName>
    </submittedName>
</protein>
<gene>
    <name evidence="1" type="ORF">VFPBJ_08550</name>
</gene>
<dbReference type="Proteomes" id="UP000078240">
    <property type="component" value="Unassembled WGS sequence"/>
</dbReference>
<reference evidence="1 2" key="1">
    <citation type="submission" date="2016-01" db="EMBL/GenBank/DDBJ databases">
        <title>Biosynthesis of antibiotic leucinostatins and their inhibition on Phytophthora in bio-control Purpureocillium lilacinum.</title>
        <authorList>
            <person name="Wang G."/>
            <person name="Liu Z."/>
            <person name="Lin R."/>
            <person name="Li E."/>
            <person name="Mao Z."/>
            <person name="Ling J."/>
            <person name="Yin W."/>
            <person name="Xie B."/>
        </authorList>
    </citation>
    <scope>NUCLEOTIDE SEQUENCE [LARGE SCALE GENOMIC DNA]</scope>
    <source>
        <strain evidence="1">PLBJ-1</strain>
    </source>
</reference>
<evidence type="ECO:0000313" key="1">
    <source>
        <dbReference type="EMBL" id="OAQ76190.1"/>
    </source>
</evidence>